<dbReference type="InterPro" id="IPR050951">
    <property type="entry name" value="Retrovirus_Pol_polyprotein"/>
</dbReference>
<dbReference type="InterPro" id="IPR056924">
    <property type="entry name" value="SH3_Tf2-1"/>
</dbReference>
<dbReference type="GO" id="GO:0006310">
    <property type="term" value="P:DNA recombination"/>
    <property type="evidence" value="ECO:0007669"/>
    <property type="project" value="UniProtKB-KW"/>
</dbReference>
<dbReference type="EC" id="2.7.7.-" evidence="19"/>
<organism evidence="19 20">
    <name type="scientific">Helianthus annuus</name>
    <name type="common">Common sunflower</name>
    <dbReference type="NCBI Taxonomy" id="4232"/>
    <lineage>
        <taxon>Eukaryota</taxon>
        <taxon>Viridiplantae</taxon>
        <taxon>Streptophyta</taxon>
        <taxon>Embryophyta</taxon>
        <taxon>Tracheophyta</taxon>
        <taxon>Spermatophyta</taxon>
        <taxon>Magnoliopsida</taxon>
        <taxon>eudicotyledons</taxon>
        <taxon>Gunneridae</taxon>
        <taxon>Pentapetalae</taxon>
        <taxon>asterids</taxon>
        <taxon>campanulids</taxon>
        <taxon>Asterales</taxon>
        <taxon>Asteraceae</taxon>
        <taxon>Asteroideae</taxon>
        <taxon>Heliantheae alliance</taxon>
        <taxon>Heliantheae</taxon>
        <taxon>Helianthus</taxon>
    </lineage>
</organism>
<proteinExistence type="predicted"/>
<evidence type="ECO:0000256" key="1">
    <source>
        <dbReference type="ARBA" id="ARBA00022670"/>
    </source>
</evidence>
<evidence type="ECO:0000259" key="18">
    <source>
        <dbReference type="PROSITE" id="PS50994"/>
    </source>
</evidence>
<reference evidence="19" key="2">
    <citation type="submission" date="2020-06" db="EMBL/GenBank/DDBJ databases">
        <title>Helianthus annuus Genome sequencing and assembly Release 2.</title>
        <authorList>
            <person name="Gouzy J."/>
            <person name="Langlade N."/>
            <person name="Munos S."/>
        </authorList>
    </citation>
    <scope>NUCLEOTIDE SEQUENCE</scope>
    <source>
        <tissue evidence="19">Leaves</tissue>
    </source>
</reference>
<dbReference type="Pfam" id="PF17919">
    <property type="entry name" value="RT_RNaseH_2"/>
    <property type="match status" value="1"/>
</dbReference>
<evidence type="ECO:0000256" key="3">
    <source>
        <dbReference type="ARBA" id="ARBA00022695"/>
    </source>
</evidence>
<dbReference type="SUPFAM" id="SSF56672">
    <property type="entry name" value="DNA/RNA polymerases"/>
    <property type="match status" value="1"/>
</dbReference>
<evidence type="ECO:0000256" key="8">
    <source>
        <dbReference type="ARBA" id="ARBA00022801"/>
    </source>
</evidence>
<dbReference type="InterPro" id="IPR036397">
    <property type="entry name" value="RNaseH_sf"/>
</dbReference>
<accession>A0A9K3N297</accession>
<dbReference type="GO" id="GO:0003964">
    <property type="term" value="F:RNA-directed DNA polymerase activity"/>
    <property type="evidence" value="ECO:0007669"/>
    <property type="project" value="UniProtKB-KW"/>
</dbReference>
<keyword evidence="6" id="KW-0064">Aspartyl protease</keyword>
<dbReference type="FunFam" id="3.30.70.270:FF:000026">
    <property type="entry name" value="Transposon Ty3-G Gag-Pol polyprotein"/>
    <property type="match status" value="1"/>
</dbReference>
<dbReference type="Gene3D" id="1.10.340.70">
    <property type="match status" value="1"/>
</dbReference>
<evidence type="ECO:0000256" key="2">
    <source>
        <dbReference type="ARBA" id="ARBA00022679"/>
    </source>
</evidence>
<dbReference type="Gene3D" id="3.30.420.10">
    <property type="entry name" value="Ribonuclease H-like superfamily/Ribonuclease H"/>
    <property type="match status" value="1"/>
</dbReference>
<dbReference type="InterPro" id="IPR016197">
    <property type="entry name" value="Chromo-like_dom_sf"/>
</dbReference>
<dbReference type="GO" id="GO:0015074">
    <property type="term" value="P:DNA integration"/>
    <property type="evidence" value="ECO:0007669"/>
    <property type="project" value="UniProtKB-KW"/>
</dbReference>
<keyword evidence="11" id="KW-0695">RNA-directed DNA polymerase</keyword>
<evidence type="ECO:0000259" key="16">
    <source>
        <dbReference type="PROSITE" id="PS50013"/>
    </source>
</evidence>
<dbReference type="PROSITE" id="PS50013">
    <property type="entry name" value="CHROMO_2"/>
    <property type="match status" value="1"/>
</dbReference>
<sequence length="880" mass="100551">MTNEMLEAGIIRNSTSSFAAPIVLVKNKDGSWRMCVDYRQLNDATIKNSFPIPLIDELLEELQGAIVFSKLDLRSGYHQVKMFEKDTHKTAFRTHQGLFEFLVMPFGLTNAPATFQSLMNQIFKQFMRKFVLVFFDDILVYSKDLNQHIDHLKSVLQVLRQQKLYAKKSKCSFAGQQIEYLGHIISKKGVVTDPHKIEAVANWSVPTTVKQLRGFLGLAGYDRKFIRSFGIIAKPLTELLKKEAFLWNESAQQSFEQLKAALCEAPVLALPDLSKIFVVETDASSKGIGAVLLQEGHPLAFFSKALSSRQIALSVYEKELLAIIMAVKPWHYYLVSKPFVIRTDQKSLKHLLTQKITTPLQHSWLSKLMGYKYEIHYKKGIENVTADALSRVESATIFNLVLSTFDPLLLSRIKDSWSQDSVIQAVIQKLIKGETVHHYSWDQQLLKRKQKLVVGYDQQLRQELIKVCHATAMGGHSGVHATHQRLKGMFYWKGQVKQIKQFVRACSICQQAKHETVAYPGLIQPLPVPTAVWSDISMDFITGLPKSQGKEVIFVVVDRLTKYAHFIALSHSFTAANVAQAFLDNVYKLHGWPSSIVSDRDTIFLSNFWKEFTKLQGITMALSTAYHPQSDGQTEVINRCLEGYLRCMAMHRPTSWVKWLSLAEFWYNTNFHTSIKTTPFQALYGYAPPIHVPYIHRESMVEVVDEFMMAREQTVKLLRENLLKAQNRMIQMANKHRSERQFEVGSWVYLKLHNYVQSSVRSTSYSKLSPKYYGPYLVLEKVGSVAYNLDMPPEANIHPTFHVSLLKKAEGPPTTLIPLPTAPRFSLLPAVVLDKRVIRRGNKAAAQVLVQWKNKPLSDATWEFKDDLQLRFPDFQMIDP</sequence>
<dbReference type="Gramene" id="mRNA:HanXRQr2_Chr11g0518421">
    <property type="protein sequence ID" value="CDS:HanXRQr2_Chr11g0518421.1"/>
    <property type="gene ID" value="HanXRQr2_Chr11g0518421"/>
</dbReference>
<feature type="domain" description="Reverse transcriptase" evidence="17">
    <location>
        <begin position="6"/>
        <end position="185"/>
    </location>
</feature>
<dbReference type="CDD" id="cd01647">
    <property type="entry name" value="RT_LTR"/>
    <property type="match status" value="1"/>
</dbReference>
<dbReference type="PANTHER" id="PTHR37984">
    <property type="entry name" value="PROTEIN CBG26694"/>
    <property type="match status" value="1"/>
</dbReference>
<dbReference type="Proteomes" id="UP000215914">
    <property type="component" value="Unassembled WGS sequence"/>
</dbReference>
<keyword evidence="15" id="KW-0511">Multifunctional enzyme</keyword>
<evidence type="ECO:0000313" key="19">
    <source>
        <dbReference type="EMBL" id="KAF5784342.1"/>
    </source>
</evidence>
<dbReference type="Pfam" id="PF17921">
    <property type="entry name" value="Integrase_H2C2"/>
    <property type="match status" value="1"/>
</dbReference>
<dbReference type="PROSITE" id="PS50994">
    <property type="entry name" value="INTEGRASE"/>
    <property type="match status" value="1"/>
</dbReference>
<dbReference type="InterPro" id="IPR012337">
    <property type="entry name" value="RNaseH-like_sf"/>
</dbReference>
<keyword evidence="20" id="KW-1185">Reference proteome</keyword>
<keyword evidence="5" id="KW-0479">Metal-binding</keyword>
<evidence type="ECO:0000256" key="7">
    <source>
        <dbReference type="ARBA" id="ARBA00022759"/>
    </source>
</evidence>
<dbReference type="InterPro" id="IPR000477">
    <property type="entry name" value="RT_dom"/>
</dbReference>
<dbReference type="SUPFAM" id="SSF53098">
    <property type="entry name" value="Ribonuclease H-like"/>
    <property type="match status" value="1"/>
</dbReference>
<evidence type="ECO:0000256" key="6">
    <source>
        <dbReference type="ARBA" id="ARBA00022750"/>
    </source>
</evidence>
<evidence type="ECO:0000256" key="5">
    <source>
        <dbReference type="ARBA" id="ARBA00022723"/>
    </source>
</evidence>
<dbReference type="InterPro" id="IPR001584">
    <property type="entry name" value="Integrase_cat-core"/>
</dbReference>
<dbReference type="GO" id="GO:0006508">
    <property type="term" value="P:proteolysis"/>
    <property type="evidence" value="ECO:0007669"/>
    <property type="project" value="UniProtKB-KW"/>
</dbReference>
<dbReference type="InterPro" id="IPR043128">
    <property type="entry name" value="Rev_trsase/Diguanyl_cyclase"/>
</dbReference>
<dbReference type="Pfam" id="PF00078">
    <property type="entry name" value="RVT_1"/>
    <property type="match status" value="1"/>
</dbReference>
<dbReference type="GO" id="GO:0003887">
    <property type="term" value="F:DNA-directed DNA polymerase activity"/>
    <property type="evidence" value="ECO:0007669"/>
    <property type="project" value="UniProtKB-KW"/>
</dbReference>
<keyword evidence="2 19" id="KW-0808">Transferase</keyword>
<dbReference type="FunFam" id="3.10.10.10:FF:000007">
    <property type="entry name" value="Retrovirus-related Pol polyprotein from transposon 17.6-like Protein"/>
    <property type="match status" value="1"/>
</dbReference>
<dbReference type="GO" id="GO:0004523">
    <property type="term" value="F:RNA-DNA hybrid ribonuclease activity"/>
    <property type="evidence" value="ECO:0007669"/>
    <property type="project" value="UniProtKB-EC"/>
</dbReference>
<keyword evidence="12" id="KW-0239">DNA-directed DNA polymerase</keyword>
<name>A0A9K3N297_HELAN</name>
<dbReference type="InterPro" id="IPR041577">
    <property type="entry name" value="RT_RNaseH_2"/>
</dbReference>
<dbReference type="EMBL" id="MNCJ02000326">
    <property type="protein sequence ID" value="KAF5784342.1"/>
    <property type="molecule type" value="Genomic_DNA"/>
</dbReference>
<evidence type="ECO:0000256" key="4">
    <source>
        <dbReference type="ARBA" id="ARBA00022722"/>
    </source>
</evidence>
<keyword evidence="7" id="KW-0255">Endonuclease</keyword>
<dbReference type="SUPFAM" id="SSF54160">
    <property type="entry name" value="Chromo domain-like"/>
    <property type="match status" value="1"/>
</dbReference>
<dbReference type="GO" id="GO:0004190">
    <property type="term" value="F:aspartic-type endopeptidase activity"/>
    <property type="evidence" value="ECO:0007669"/>
    <property type="project" value="UniProtKB-KW"/>
</dbReference>
<evidence type="ECO:0000256" key="11">
    <source>
        <dbReference type="ARBA" id="ARBA00022918"/>
    </source>
</evidence>
<dbReference type="InterPro" id="IPR043502">
    <property type="entry name" value="DNA/RNA_pol_sf"/>
</dbReference>
<evidence type="ECO:0000256" key="12">
    <source>
        <dbReference type="ARBA" id="ARBA00022932"/>
    </source>
</evidence>
<dbReference type="Gene3D" id="3.30.70.270">
    <property type="match status" value="2"/>
</dbReference>
<comment type="caution">
    <text evidence="19">The sequence shown here is derived from an EMBL/GenBank/DDBJ whole genome shotgun (WGS) entry which is preliminary data.</text>
</comment>
<dbReference type="Gene3D" id="3.10.10.10">
    <property type="entry name" value="HIV Type 1 Reverse Transcriptase, subunit A, domain 1"/>
    <property type="match status" value="1"/>
</dbReference>
<dbReference type="Pfam" id="PF24626">
    <property type="entry name" value="SH3_Tf2-1"/>
    <property type="match status" value="1"/>
</dbReference>
<evidence type="ECO:0000256" key="14">
    <source>
        <dbReference type="ARBA" id="ARBA00023172"/>
    </source>
</evidence>
<evidence type="ECO:0000256" key="9">
    <source>
        <dbReference type="ARBA" id="ARBA00022842"/>
    </source>
</evidence>
<dbReference type="AlphaFoldDB" id="A0A9K3N297"/>
<evidence type="ECO:0000256" key="13">
    <source>
        <dbReference type="ARBA" id="ARBA00023125"/>
    </source>
</evidence>
<protein>
    <submittedName>
        <fullName evidence="19">Nucleotidyltransferase, Ribonuclease H</fullName>
        <ecNumber evidence="19">2.7.7.-</ecNumber>
        <ecNumber evidence="19">3.1.26.4</ecNumber>
    </submittedName>
</protein>
<evidence type="ECO:0000256" key="15">
    <source>
        <dbReference type="ARBA" id="ARBA00023268"/>
    </source>
</evidence>
<dbReference type="GO" id="GO:0046872">
    <property type="term" value="F:metal ion binding"/>
    <property type="evidence" value="ECO:0007669"/>
    <property type="project" value="UniProtKB-KW"/>
</dbReference>
<dbReference type="PROSITE" id="PS50878">
    <property type="entry name" value="RT_POL"/>
    <property type="match status" value="1"/>
</dbReference>
<keyword evidence="9" id="KW-0460">Magnesium</keyword>
<reference evidence="19" key="1">
    <citation type="journal article" date="2017" name="Nature">
        <title>The sunflower genome provides insights into oil metabolism, flowering and Asterid evolution.</title>
        <authorList>
            <person name="Badouin H."/>
            <person name="Gouzy J."/>
            <person name="Grassa C.J."/>
            <person name="Murat F."/>
            <person name="Staton S.E."/>
            <person name="Cottret L."/>
            <person name="Lelandais-Briere C."/>
            <person name="Owens G.L."/>
            <person name="Carrere S."/>
            <person name="Mayjonade B."/>
            <person name="Legrand L."/>
            <person name="Gill N."/>
            <person name="Kane N.C."/>
            <person name="Bowers J.E."/>
            <person name="Hubner S."/>
            <person name="Bellec A."/>
            <person name="Berard A."/>
            <person name="Berges H."/>
            <person name="Blanchet N."/>
            <person name="Boniface M.C."/>
            <person name="Brunel D."/>
            <person name="Catrice O."/>
            <person name="Chaidir N."/>
            <person name="Claudel C."/>
            <person name="Donnadieu C."/>
            <person name="Faraut T."/>
            <person name="Fievet G."/>
            <person name="Helmstetter N."/>
            <person name="King M."/>
            <person name="Knapp S.J."/>
            <person name="Lai Z."/>
            <person name="Le Paslier M.C."/>
            <person name="Lippi Y."/>
            <person name="Lorenzon L."/>
            <person name="Mandel J.R."/>
            <person name="Marage G."/>
            <person name="Marchand G."/>
            <person name="Marquand E."/>
            <person name="Bret-Mestries E."/>
            <person name="Morien E."/>
            <person name="Nambeesan S."/>
            <person name="Nguyen T."/>
            <person name="Pegot-Espagnet P."/>
            <person name="Pouilly N."/>
            <person name="Raftis F."/>
            <person name="Sallet E."/>
            <person name="Schiex T."/>
            <person name="Thomas J."/>
            <person name="Vandecasteele C."/>
            <person name="Vares D."/>
            <person name="Vear F."/>
            <person name="Vautrin S."/>
            <person name="Crespi M."/>
            <person name="Mangin B."/>
            <person name="Burke J.M."/>
            <person name="Salse J."/>
            <person name="Munos S."/>
            <person name="Vincourt P."/>
            <person name="Rieseberg L.H."/>
            <person name="Langlade N.B."/>
        </authorList>
    </citation>
    <scope>NUCLEOTIDE SEQUENCE</scope>
    <source>
        <tissue evidence="19">Leaves</tissue>
    </source>
</reference>
<feature type="domain" description="Chromo" evidence="16">
    <location>
        <begin position="827"/>
        <end position="880"/>
    </location>
</feature>
<keyword evidence="4" id="KW-0540">Nuclease</keyword>
<dbReference type="FunFam" id="3.30.420.10:FF:000032">
    <property type="entry name" value="Retrovirus-related Pol polyprotein from transposon 297-like Protein"/>
    <property type="match status" value="1"/>
</dbReference>
<keyword evidence="14" id="KW-0233">DNA recombination</keyword>
<evidence type="ECO:0000256" key="10">
    <source>
        <dbReference type="ARBA" id="ARBA00022908"/>
    </source>
</evidence>
<dbReference type="InterPro" id="IPR000953">
    <property type="entry name" value="Chromo/chromo_shadow_dom"/>
</dbReference>
<dbReference type="PANTHER" id="PTHR37984:SF5">
    <property type="entry name" value="PROTEIN NYNRIN-LIKE"/>
    <property type="match status" value="1"/>
</dbReference>
<evidence type="ECO:0000313" key="20">
    <source>
        <dbReference type="Proteomes" id="UP000215914"/>
    </source>
</evidence>
<dbReference type="EC" id="3.1.26.4" evidence="19"/>
<keyword evidence="8 19" id="KW-0378">Hydrolase</keyword>
<keyword evidence="1" id="KW-0645">Protease</keyword>
<keyword evidence="3 19" id="KW-0548">Nucleotidyltransferase</keyword>
<dbReference type="GO" id="GO:0003677">
    <property type="term" value="F:DNA binding"/>
    <property type="evidence" value="ECO:0007669"/>
    <property type="project" value="UniProtKB-KW"/>
</dbReference>
<evidence type="ECO:0000259" key="17">
    <source>
        <dbReference type="PROSITE" id="PS50878"/>
    </source>
</evidence>
<keyword evidence="13" id="KW-0238">DNA-binding</keyword>
<dbReference type="InterPro" id="IPR041588">
    <property type="entry name" value="Integrase_H2C2"/>
</dbReference>
<feature type="domain" description="Integrase catalytic" evidence="18">
    <location>
        <begin position="523"/>
        <end position="687"/>
    </location>
</feature>
<gene>
    <name evidence="19" type="ORF">HanXRQr2_Chr11g0518421</name>
</gene>
<dbReference type="CDD" id="cd09274">
    <property type="entry name" value="RNase_HI_RT_Ty3"/>
    <property type="match status" value="1"/>
</dbReference>
<keyword evidence="10" id="KW-0229">DNA integration</keyword>